<dbReference type="SMART" id="SM00108">
    <property type="entry name" value="B_lectin"/>
    <property type="match status" value="1"/>
</dbReference>
<reference evidence="3 4" key="2">
    <citation type="submission" date="2019-09" db="EMBL/GenBank/DDBJ databases">
        <authorList>
            <person name="Jin C."/>
        </authorList>
    </citation>
    <scope>NUCLEOTIDE SEQUENCE [LARGE SCALE GENOMIC DNA]</scope>
    <source>
        <strain evidence="3 4">AN110305</strain>
    </source>
</reference>
<reference evidence="3 4" key="1">
    <citation type="submission" date="2019-09" db="EMBL/GenBank/DDBJ databases">
        <title>Goodfellowia gen. nov., a new genus of the Pseudonocardineae related to Actinoalloteichus, containing Goodfellowia coeruleoviolacea gen. nov., comb. nov. gen. nov., comb. nov.</title>
        <authorList>
            <person name="Labeda D."/>
        </authorList>
    </citation>
    <scope>NUCLEOTIDE SEQUENCE [LARGE SCALE GENOMIC DNA]</scope>
    <source>
        <strain evidence="3 4">AN110305</strain>
    </source>
</reference>
<dbReference type="InterPro" id="IPR001480">
    <property type="entry name" value="Bulb-type_lectin_dom"/>
</dbReference>
<feature type="signal peptide" evidence="1">
    <location>
        <begin position="1"/>
        <end position="27"/>
    </location>
</feature>
<keyword evidence="4" id="KW-1185">Reference proteome</keyword>
<evidence type="ECO:0000313" key="4">
    <source>
        <dbReference type="Proteomes" id="UP000323454"/>
    </source>
</evidence>
<dbReference type="PROSITE" id="PS50927">
    <property type="entry name" value="BULB_LECTIN"/>
    <property type="match status" value="1"/>
</dbReference>
<dbReference type="Proteomes" id="UP000323454">
    <property type="component" value="Unassembled WGS sequence"/>
</dbReference>
<dbReference type="PROSITE" id="PS51318">
    <property type="entry name" value="TAT"/>
    <property type="match status" value="1"/>
</dbReference>
<sequence length="171" mass="18189">MRFRRALIGAFVSATLLTGIAATTAEAAPAAPAAQSATIRPQAFLIGSILAPDRVDRLYAGDMISSSNGFIRLSMQYDGNLVAYSSSGNPLWSSGTYGRGGNVVILQGDGNFVMYDGNSRVVWTTNTNGYPGAWLSLQDDGNIVIYANDNSCGRWACARALWWTGTNTHIG</sequence>
<protein>
    <recommendedName>
        <fullName evidence="2">Bulb-type lectin domain-containing protein</fullName>
    </recommendedName>
</protein>
<feature type="domain" description="Bulb-type lectin" evidence="2">
    <location>
        <begin position="49"/>
        <end position="158"/>
    </location>
</feature>
<dbReference type="SUPFAM" id="SSF51110">
    <property type="entry name" value="alpha-D-mannose-specific plant lectins"/>
    <property type="match status" value="1"/>
</dbReference>
<accession>A0A5B2XR06</accession>
<feature type="chain" id="PRO_5022774049" description="Bulb-type lectin domain-containing protein" evidence="1">
    <location>
        <begin position="28"/>
        <end position="171"/>
    </location>
</feature>
<dbReference type="EMBL" id="VUOB01000006">
    <property type="protein sequence ID" value="KAA2265400.1"/>
    <property type="molecule type" value="Genomic_DNA"/>
</dbReference>
<name>A0A5B2XR06_9PSEU</name>
<dbReference type="Gene3D" id="2.90.10.10">
    <property type="entry name" value="Bulb-type lectin domain"/>
    <property type="match status" value="2"/>
</dbReference>
<dbReference type="AlphaFoldDB" id="A0A5B2XR06"/>
<dbReference type="InterPro" id="IPR036426">
    <property type="entry name" value="Bulb-type_lectin_dom_sf"/>
</dbReference>
<dbReference type="RefSeq" id="WP_149848206.1">
    <property type="nucleotide sequence ID" value="NZ_VUOB01000006.1"/>
</dbReference>
<dbReference type="OrthoDB" id="516973at2"/>
<evidence type="ECO:0000259" key="2">
    <source>
        <dbReference type="PROSITE" id="PS50927"/>
    </source>
</evidence>
<keyword evidence="1" id="KW-0732">Signal</keyword>
<proteinExistence type="predicted"/>
<comment type="caution">
    <text evidence="3">The sequence shown here is derived from an EMBL/GenBank/DDBJ whole genome shotgun (WGS) entry which is preliminary data.</text>
</comment>
<organism evidence="3 4">
    <name type="scientific">Solihabitans fulvus</name>
    <dbReference type="NCBI Taxonomy" id="1892852"/>
    <lineage>
        <taxon>Bacteria</taxon>
        <taxon>Bacillati</taxon>
        <taxon>Actinomycetota</taxon>
        <taxon>Actinomycetes</taxon>
        <taxon>Pseudonocardiales</taxon>
        <taxon>Pseudonocardiaceae</taxon>
        <taxon>Solihabitans</taxon>
    </lineage>
</organism>
<dbReference type="InterPro" id="IPR006311">
    <property type="entry name" value="TAT_signal"/>
</dbReference>
<gene>
    <name evidence="3" type="ORF">F0L68_04870</name>
</gene>
<evidence type="ECO:0000256" key="1">
    <source>
        <dbReference type="SAM" id="SignalP"/>
    </source>
</evidence>
<dbReference type="CDD" id="cd00028">
    <property type="entry name" value="B_lectin"/>
    <property type="match status" value="1"/>
</dbReference>
<evidence type="ECO:0000313" key="3">
    <source>
        <dbReference type="EMBL" id="KAA2265400.1"/>
    </source>
</evidence>